<evidence type="ECO:0000313" key="2">
    <source>
        <dbReference type="EMBL" id="CEK82603.1"/>
    </source>
</evidence>
<gene>
    <name evidence="2" type="primary">ORF132485</name>
</gene>
<accession>A0A0B7AP42</accession>
<dbReference type="AlphaFoldDB" id="A0A0B7AP42"/>
<feature type="region of interest" description="Disordered" evidence="1">
    <location>
        <begin position="1"/>
        <end position="21"/>
    </location>
</feature>
<feature type="compositionally biased region" description="Basic and acidic residues" evidence="1">
    <location>
        <begin position="11"/>
        <end position="21"/>
    </location>
</feature>
<organism evidence="2">
    <name type="scientific">Arion vulgaris</name>
    <dbReference type="NCBI Taxonomy" id="1028688"/>
    <lineage>
        <taxon>Eukaryota</taxon>
        <taxon>Metazoa</taxon>
        <taxon>Spiralia</taxon>
        <taxon>Lophotrochozoa</taxon>
        <taxon>Mollusca</taxon>
        <taxon>Gastropoda</taxon>
        <taxon>Heterobranchia</taxon>
        <taxon>Euthyneura</taxon>
        <taxon>Panpulmonata</taxon>
        <taxon>Eupulmonata</taxon>
        <taxon>Stylommatophora</taxon>
        <taxon>Helicina</taxon>
        <taxon>Arionoidea</taxon>
        <taxon>Arionidae</taxon>
        <taxon>Arion</taxon>
    </lineage>
</organism>
<evidence type="ECO:0000256" key="1">
    <source>
        <dbReference type="SAM" id="MobiDB-lite"/>
    </source>
</evidence>
<dbReference type="EMBL" id="HACG01035738">
    <property type="protein sequence ID" value="CEK82603.1"/>
    <property type="molecule type" value="Transcribed_RNA"/>
</dbReference>
<protein>
    <submittedName>
        <fullName evidence="2">Uncharacterized protein</fullName>
    </submittedName>
</protein>
<name>A0A0B7AP42_9EUPU</name>
<sequence>MYESASISRVNEMELKSGTDRHEHYASGSRCLNSQHRTKVISHTTLMEMLRSKCLWICLDDDSH</sequence>
<reference evidence="2" key="1">
    <citation type="submission" date="2014-12" db="EMBL/GenBank/DDBJ databases">
        <title>Insight into the proteome of Arion vulgaris.</title>
        <authorList>
            <person name="Aradska J."/>
            <person name="Bulat T."/>
            <person name="Smidak R."/>
            <person name="Sarate P."/>
            <person name="Gangsoo J."/>
            <person name="Sialana F."/>
            <person name="Bilban M."/>
            <person name="Lubec G."/>
        </authorList>
    </citation>
    <scope>NUCLEOTIDE SEQUENCE</scope>
    <source>
        <tissue evidence="2">Skin</tissue>
    </source>
</reference>
<proteinExistence type="predicted"/>